<keyword evidence="4" id="KW-0342">GTP-binding</keyword>
<dbReference type="AlphaFoldDB" id="A0AAE0L333"/>
<evidence type="ECO:0000313" key="7">
    <source>
        <dbReference type="Proteomes" id="UP001190700"/>
    </source>
</evidence>
<comment type="caution">
    <text evidence="6">The sequence shown here is derived from an EMBL/GenBank/DDBJ whole genome shotgun (WGS) entry which is preliminary data.</text>
</comment>
<evidence type="ECO:0000256" key="1">
    <source>
        <dbReference type="ARBA" id="ARBA00009636"/>
    </source>
</evidence>
<dbReference type="Gene3D" id="3.40.50.1440">
    <property type="entry name" value="Tubulin/FtsZ, GTPase domain"/>
    <property type="match status" value="1"/>
</dbReference>
<dbReference type="SUPFAM" id="SSF52490">
    <property type="entry name" value="Tubulin nucleotide-binding domain-like"/>
    <property type="match status" value="1"/>
</dbReference>
<dbReference type="InterPro" id="IPR036525">
    <property type="entry name" value="Tubulin/FtsZ_GTPase_sf"/>
</dbReference>
<evidence type="ECO:0000256" key="4">
    <source>
        <dbReference type="ARBA" id="ARBA00023134"/>
    </source>
</evidence>
<feature type="domain" description="Tubulin/FtsZ GTPase" evidence="5">
    <location>
        <begin position="4"/>
        <end position="111"/>
    </location>
</feature>
<evidence type="ECO:0000256" key="3">
    <source>
        <dbReference type="ARBA" id="ARBA00022741"/>
    </source>
</evidence>
<keyword evidence="2" id="KW-0493">Microtubule</keyword>
<dbReference type="GO" id="GO:0007017">
    <property type="term" value="P:microtubule-based process"/>
    <property type="evidence" value="ECO:0007669"/>
    <property type="project" value="InterPro"/>
</dbReference>
<dbReference type="GO" id="GO:0005874">
    <property type="term" value="C:microtubule"/>
    <property type="evidence" value="ECO:0007669"/>
    <property type="project" value="UniProtKB-KW"/>
</dbReference>
<protein>
    <recommendedName>
        <fullName evidence="5">Tubulin/FtsZ GTPase domain-containing protein</fullName>
    </recommendedName>
</protein>
<keyword evidence="3" id="KW-0547">Nucleotide-binding</keyword>
<dbReference type="InterPro" id="IPR003008">
    <property type="entry name" value="Tubulin_FtsZ_GTPase"/>
</dbReference>
<dbReference type="PANTHER" id="PTHR11588">
    <property type="entry name" value="TUBULIN"/>
    <property type="match status" value="1"/>
</dbReference>
<evidence type="ECO:0000313" key="6">
    <source>
        <dbReference type="EMBL" id="KAK3270376.1"/>
    </source>
</evidence>
<gene>
    <name evidence="6" type="ORF">CYMTET_21227</name>
</gene>
<keyword evidence="7" id="KW-1185">Reference proteome</keyword>
<evidence type="ECO:0000259" key="5">
    <source>
        <dbReference type="Pfam" id="PF00091"/>
    </source>
</evidence>
<proteinExistence type="inferred from homology"/>
<dbReference type="GO" id="GO:0005525">
    <property type="term" value="F:GTP binding"/>
    <property type="evidence" value="ECO:0007669"/>
    <property type="project" value="UniProtKB-KW"/>
</dbReference>
<dbReference type="Proteomes" id="UP001190700">
    <property type="component" value="Unassembled WGS sequence"/>
</dbReference>
<evidence type="ECO:0000256" key="2">
    <source>
        <dbReference type="ARBA" id="ARBA00022701"/>
    </source>
</evidence>
<dbReference type="Pfam" id="PF00091">
    <property type="entry name" value="Tubulin"/>
    <property type="match status" value="1"/>
</dbReference>
<sequence>MSTVVVQVGQCGNSIGAELWQNVADEIQARGGSDAVIGAGLGDLGALVDESENNPKQPLQARCVLVDTEPKVIRLAQDVRCAGGLLKGAAAAVGQSGRGNNWAHGYRQPGECAGGSDPAGEACLPILCLTQHCKGVGASLCAVVTRV</sequence>
<reference evidence="6 7" key="1">
    <citation type="journal article" date="2015" name="Genome Biol. Evol.">
        <title>Comparative Genomics of a Bacterivorous Green Alga Reveals Evolutionary Causalities and Consequences of Phago-Mixotrophic Mode of Nutrition.</title>
        <authorList>
            <person name="Burns J.A."/>
            <person name="Paasch A."/>
            <person name="Narechania A."/>
            <person name="Kim E."/>
        </authorList>
    </citation>
    <scope>NUCLEOTIDE SEQUENCE [LARGE SCALE GENOMIC DNA]</scope>
    <source>
        <strain evidence="6 7">PLY_AMNH</strain>
    </source>
</reference>
<dbReference type="PRINTS" id="PR01161">
    <property type="entry name" value="TUBULIN"/>
</dbReference>
<organism evidence="6 7">
    <name type="scientific">Cymbomonas tetramitiformis</name>
    <dbReference type="NCBI Taxonomy" id="36881"/>
    <lineage>
        <taxon>Eukaryota</taxon>
        <taxon>Viridiplantae</taxon>
        <taxon>Chlorophyta</taxon>
        <taxon>Pyramimonadophyceae</taxon>
        <taxon>Pyramimonadales</taxon>
        <taxon>Pyramimonadaceae</taxon>
        <taxon>Cymbomonas</taxon>
    </lineage>
</organism>
<name>A0AAE0L333_9CHLO</name>
<dbReference type="EMBL" id="LGRX02010432">
    <property type="protein sequence ID" value="KAK3270376.1"/>
    <property type="molecule type" value="Genomic_DNA"/>
</dbReference>
<dbReference type="InterPro" id="IPR000217">
    <property type="entry name" value="Tubulin"/>
</dbReference>
<accession>A0AAE0L333</accession>
<comment type="similarity">
    <text evidence="1">Belongs to the tubulin family.</text>
</comment>